<organism evidence="10 11">
    <name type="scientific">Chanos chanos</name>
    <name type="common">Milkfish</name>
    <name type="synonym">Mugil chanos</name>
    <dbReference type="NCBI Taxonomy" id="29144"/>
    <lineage>
        <taxon>Eukaryota</taxon>
        <taxon>Metazoa</taxon>
        <taxon>Chordata</taxon>
        <taxon>Craniata</taxon>
        <taxon>Vertebrata</taxon>
        <taxon>Euteleostomi</taxon>
        <taxon>Actinopterygii</taxon>
        <taxon>Neopterygii</taxon>
        <taxon>Teleostei</taxon>
        <taxon>Ostariophysi</taxon>
        <taxon>Gonorynchiformes</taxon>
        <taxon>Chanidae</taxon>
        <taxon>Chanos</taxon>
    </lineage>
</organism>
<keyword evidence="8" id="KW-1133">Transmembrane helix</keyword>
<dbReference type="InParanoid" id="A0A6J2W0A3"/>
<dbReference type="SMART" id="SM00409">
    <property type="entry name" value="IG"/>
    <property type="match status" value="2"/>
</dbReference>
<dbReference type="AlphaFoldDB" id="A0A6J2W0A3"/>
<evidence type="ECO:0000256" key="1">
    <source>
        <dbReference type="ARBA" id="ARBA00004236"/>
    </source>
</evidence>
<dbReference type="InterPro" id="IPR052051">
    <property type="entry name" value="TCR_complex_component"/>
</dbReference>
<evidence type="ECO:0000313" key="11">
    <source>
        <dbReference type="RefSeq" id="XP_030637598.1"/>
    </source>
</evidence>
<keyword evidence="8" id="KW-0812">Transmembrane</keyword>
<dbReference type="GO" id="GO:0002376">
    <property type="term" value="P:immune system process"/>
    <property type="evidence" value="ECO:0007669"/>
    <property type="project" value="UniProtKB-KW"/>
</dbReference>
<keyword evidence="10" id="KW-1185">Reference proteome</keyword>
<dbReference type="FunCoup" id="A0A6J2W0A3">
    <property type="interactions" value="2"/>
</dbReference>
<dbReference type="CDD" id="cd00099">
    <property type="entry name" value="IgV"/>
    <property type="match status" value="2"/>
</dbReference>
<dbReference type="PANTHER" id="PTHR19433:SF133">
    <property type="entry name" value="IMMUNE-TYPE RECEPTOR 5 PRECURSOR-RELATED"/>
    <property type="match status" value="1"/>
</dbReference>
<name>A0A6J2W0A3_CHACN</name>
<keyword evidence="4" id="KW-0391">Immunity</keyword>
<keyword evidence="7" id="KW-0325">Glycoprotein</keyword>
<dbReference type="Gene3D" id="2.60.40.10">
    <property type="entry name" value="Immunoglobulins"/>
    <property type="match status" value="2"/>
</dbReference>
<protein>
    <submittedName>
        <fullName evidence="11">Uncharacterized protein LOC115818346</fullName>
    </submittedName>
</protein>
<dbReference type="GO" id="GO:0009617">
    <property type="term" value="P:response to bacterium"/>
    <property type="evidence" value="ECO:0007669"/>
    <property type="project" value="TreeGrafter"/>
</dbReference>
<feature type="domain" description="Ig-like" evidence="9">
    <location>
        <begin position="40"/>
        <end position="144"/>
    </location>
</feature>
<keyword evidence="5 8" id="KW-0472">Membrane</keyword>
<feature type="domain" description="Ig-like" evidence="9">
    <location>
        <begin position="170"/>
        <end position="259"/>
    </location>
</feature>
<evidence type="ECO:0000256" key="3">
    <source>
        <dbReference type="ARBA" id="ARBA00022729"/>
    </source>
</evidence>
<dbReference type="GO" id="GO:0005886">
    <property type="term" value="C:plasma membrane"/>
    <property type="evidence" value="ECO:0007669"/>
    <property type="project" value="UniProtKB-SubCell"/>
</dbReference>
<feature type="transmembrane region" description="Helical" evidence="8">
    <location>
        <begin position="286"/>
        <end position="309"/>
    </location>
</feature>
<evidence type="ECO:0000256" key="8">
    <source>
        <dbReference type="SAM" id="Phobius"/>
    </source>
</evidence>
<evidence type="ECO:0000256" key="4">
    <source>
        <dbReference type="ARBA" id="ARBA00022859"/>
    </source>
</evidence>
<evidence type="ECO:0000256" key="2">
    <source>
        <dbReference type="ARBA" id="ARBA00022475"/>
    </source>
</evidence>
<dbReference type="InterPro" id="IPR013783">
    <property type="entry name" value="Ig-like_fold"/>
</dbReference>
<dbReference type="Pfam" id="PF07686">
    <property type="entry name" value="V-set"/>
    <property type="match status" value="2"/>
</dbReference>
<evidence type="ECO:0000256" key="6">
    <source>
        <dbReference type="ARBA" id="ARBA00023157"/>
    </source>
</evidence>
<keyword evidence="3" id="KW-0732">Signal</keyword>
<dbReference type="Proteomes" id="UP000504632">
    <property type="component" value="Chromosome 1"/>
</dbReference>
<dbReference type="RefSeq" id="XP_030637598.1">
    <property type="nucleotide sequence ID" value="XM_030781738.1"/>
</dbReference>
<sequence>MDIDELLSHTYTQDKPIQNLPQMCEVLSCTWNHKLEVTYPHLGQSVSTAKIQSGSIHQPNRITTSALGENVTLQCFTTRDSGRAFFWYKQTVGEMPQVVVEMQPHARPTYPNIDHSRYRAEQDKGKITLIITKTEPSDEATYFCGTQILYDITFGEGTFLALIGNTSTAISVVQSPLSGSVHSGDSVTLQCTVLTERSSTELSVFWFRPTSGESHPGIIYTHKNRSDQCENGSLLQSCVYNLSKRNLSVSDAGTYYCAVAICGKVLFGNGTNLIISKEQNVEDKTLILLVIFQFGILIVCSMLVVFLLCTRNKKRNNPYSDDYQKVLFTTMEAEIKEK</sequence>
<dbReference type="OrthoDB" id="8947657at2759"/>
<accession>A0A6J2W0A3</accession>
<keyword evidence="2" id="KW-1003">Cell membrane</keyword>
<dbReference type="GeneID" id="115818346"/>
<evidence type="ECO:0000256" key="5">
    <source>
        <dbReference type="ARBA" id="ARBA00023136"/>
    </source>
</evidence>
<evidence type="ECO:0000259" key="9">
    <source>
        <dbReference type="PROSITE" id="PS50835"/>
    </source>
</evidence>
<dbReference type="InterPro" id="IPR036179">
    <property type="entry name" value="Ig-like_dom_sf"/>
</dbReference>
<dbReference type="PANTHER" id="PTHR19433">
    <property type="entry name" value="T-CELL RECEPTOR ALPHA CHAIN V REGION-RELATED"/>
    <property type="match status" value="1"/>
</dbReference>
<gene>
    <name evidence="11" type="primary">LOC115818346</name>
</gene>
<reference evidence="11" key="1">
    <citation type="submission" date="2025-08" db="UniProtKB">
        <authorList>
            <consortium name="RefSeq"/>
        </authorList>
    </citation>
    <scope>IDENTIFICATION</scope>
</reference>
<evidence type="ECO:0000256" key="7">
    <source>
        <dbReference type="ARBA" id="ARBA00023180"/>
    </source>
</evidence>
<dbReference type="InterPro" id="IPR007110">
    <property type="entry name" value="Ig-like_dom"/>
</dbReference>
<comment type="subcellular location">
    <subcellularLocation>
        <location evidence="1">Cell membrane</location>
    </subcellularLocation>
</comment>
<dbReference type="InterPro" id="IPR003599">
    <property type="entry name" value="Ig_sub"/>
</dbReference>
<proteinExistence type="predicted"/>
<keyword evidence="6" id="KW-1015">Disulfide bond</keyword>
<evidence type="ECO:0000313" key="10">
    <source>
        <dbReference type="Proteomes" id="UP000504632"/>
    </source>
</evidence>
<dbReference type="InterPro" id="IPR013106">
    <property type="entry name" value="Ig_V-set"/>
</dbReference>
<dbReference type="SMART" id="SM00406">
    <property type="entry name" value="IGv"/>
    <property type="match status" value="2"/>
</dbReference>
<dbReference type="SUPFAM" id="SSF48726">
    <property type="entry name" value="Immunoglobulin"/>
    <property type="match status" value="2"/>
</dbReference>
<dbReference type="PROSITE" id="PS50835">
    <property type="entry name" value="IG_LIKE"/>
    <property type="match status" value="2"/>
</dbReference>